<reference evidence="1 2" key="1">
    <citation type="submission" date="2018-01" db="EMBL/GenBank/DDBJ databases">
        <title>Whole genome analyses suggest that Burkholderia sensu lato contains two further novel genera in the rhizoxinica-symbiotica group Mycetohabitans gen. nov., and Trinickia gen. nov.: implications for the evolution of diazotrophy and nodulation in the Burkholderiaceae.</title>
        <authorList>
            <person name="Estrada-de los Santos P."/>
            <person name="Palmer M."/>
            <person name="Chavez-Ramirez B."/>
            <person name="Beukes C."/>
            <person name="Steenkamp E.T."/>
            <person name="Hirsch A.M."/>
            <person name="Manyaka P."/>
            <person name="Maluk M."/>
            <person name="Lafos M."/>
            <person name="Crook M."/>
            <person name="Gross E."/>
            <person name="Simon M.F."/>
            <person name="Bueno dos Reis Junior F."/>
            <person name="Poole P.S."/>
            <person name="Venter S.N."/>
            <person name="James E.K."/>
        </authorList>
    </citation>
    <scope>NUCLEOTIDE SEQUENCE [LARGE SCALE GENOMIC DNA]</scope>
    <source>
        <strain evidence="1 2">JPY 581</strain>
    </source>
</reference>
<dbReference type="STRING" id="863227.GCA_000373005_01541"/>
<dbReference type="AlphaFoldDB" id="A0A2N7X6J9"/>
<protein>
    <submittedName>
        <fullName evidence="1">Uncharacterized protein</fullName>
    </submittedName>
</protein>
<gene>
    <name evidence="1" type="ORF">C0Z20_08665</name>
</gene>
<proteinExistence type="predicted"/>
<dbReference type="EMBL" id="PNYC01000004">
    <property type="protein sequence ID" value="PMS37373.1"/>
    <property type="molecule type" value="Genomic_DNA"/>
</dbReference>
<accession>A0A2N7X6J9</accession>
<dbReference type="OrthoDB" id="9011872at2"/>
<organism evidence="1 2">
    <name type="scientific">Trinickia symbiotica</name>
    <dbReference type="NCBI Taxonomy" id="863227"/>
    <lineage>
        <taxon>Bacteria</taxon>
        <taxon>Pseudomonadati</taxon>
        <taxon>Pseudomonadota</taxon>
        <taxon>Betaproteobacteria</taxon>
        <taxon>Burkholderiales</taxon>
        <taxon>Burkholderiaceae</taxon>
        <taxon>Trinickia</taxon>
    </lineage>
</organism>
<sequence length="68" mass="7766">MKRDSLEVLRSADQSCVSNEGRLAVSSNAISRKAGERSKTRNWAWAHTAESYDWMDWHSPSSTGEFYQ</sequence>
<keyword evidence="2" id="KW-1185">Reference proteome</keyword>
<comment type="caution">
    <text evidence="1">The sequence shown here is derived from an EMBL/GenBank/DDBJ whole genome shotgun (WGS) entry which is preliminary data.</text>
</comment>
<dbReference type="RefSeq" id="WP_020566123.1">
    <property type="nucleotide sequence ID" value="NZ_KB890168.1"/>
</dbReference>
<evidence type="ECO:0000313" key="1">
    <source>
        <dbReference type="EMBL" id="PMS37373.1"/>
    </source>
</evidence>
<name>A0A2N7X6J9_9BURK</name>
<dbReference type="Proteomes" id="UP000235777">
    <property type="component" value="Unassembled WGS sequence"/>
</dbReference>
<evidence type="ECO:0000313" key="2">
    <source>
        <dbReference type="Proteomes" id="UP000235777"/>
    </source>
</evidence>